<keyword evidence="8 16" id="KW-0067">ATP-binding</keyword>
<evidence type="ECO:0000256" key="12">
    <source>
        <dbReference type="ARBA" id="ARBA00042638"/>
    </source>
</evidence>
<evidence type="ECO:0000313" key="19">
    <source>
        <dbReference type="EMBL" id="CAG5019502.1"/>
    </source>
</evidence>
<evidence type="ECO:0000256" key="15">
    <source>
        <dbReference type="ARBA" id="ARBA00051680"/>
    </source>
</evidence>
<evidence type="ECO:0000256" key="4">
    <source>
        <dbReference type="ARBA" id="ARBA00022527"/>
    </source>
</evidence>
<evidence type="ECO:0000256" key="5">
    <source>
        <dbReference type="ARBA" id="ARBA00022679"/>
    </source>
</evidence>
<dbReference type="GO" id="GO:0045743">
    <property type="term" value="P:positive regulation of fibroblast growth factor receptor signaling pathway"/>
    <property type="evidence" value="ECO:0007669"/>
    <property type="project" value="TreeGrafter"/>
</dbReference>
<evidence type="ECO:0000256" key="9">
    <source>
        <dbReference type="ARBA" id="ARBA00023137"/>
    </source>
</evidence>
<keyword evidence="6 16" id="KW-0547">Nucleotide-binding</keyword>
<keyword evidence="5" id="KW-0808">Transferase</keyword>
<dbReference type="AlphaFoldDB" id="A0A8S3XK16"/>
<dbReference type="EC" id="2.7.12.1" evidence="2"/>
<dbReference type="PROSITE" id="PS00107">
    <property type="entry name" value="PROTEIN_KINASE_ATP"/>
    <property type="match status" value="1"/>
</dbReference>
<evidence type="ECO:0000256" key="6">
    <source>
        <dbReference type="ARBA" id="ARBA00022741"/>
    </source>
</evidence>
<evidence type="ECO:0000256" key="14">
    <source>
        <dbReference type="ARBA" id="ARBA00049308"/>
    </source>
</evidence>
<evidence type="ECO:0000256" key="10">
    <source>
        <dbReference type="ARBA" id="ARBA00040421"/>
    </source>
</evidence>
<dbReference type="GO" id="GO:0043066">
    <property type="term" value="P:negative regulation of apoptotic process"/>
    <property type="evidence" value="ECO:0007669"/>
    <property type="project" value="TreeGrafter"/>
</dbReference>
<dbReference type="GO" id="GO:0004713">
    <property type="term" value="F:protein tyrosine kinase activity"/>
    <property type="evidence" value="ECO:0007669"/>
    <property type="project" value="UniProtKB-KW"/>
</dbReference>
<protein>
    <recommendedName>
        <fullName evidence="10">Dual serine/threonine and tyrosine protein kinase</fullName>
        <ecNumber evidence="2">2.7.12.1</ecNumber>
    </recommendedName>
    <alternativeName>
        <fullName evidence="12">Dusty protein kinase</fullName>
    </alternativeName>
    <alternativeName>
        <fullName evidence="11">Receptor-interacting serine/threonine-protein kinase 5</fullName>
    </alternativeName>
</protein>
<evidence type="ECO:0000256" key="16">
    <source>
        <dbReference type="PROSITE-ProRule" id="PRU10141"/>
    </source>
</evidence>
<feature type="compositionally biased region" description="Basic and acidic residues" evidence="17">
    <location>
        <begin position="611"/>
        <end position="631"/>
    </location>
</feature>
<evidence type="ECO:0000256" key="2">
    <source>
        <dbReference type="ARBA" id="ARBA00013203"/>
    </source>
</evidence>
<dbReference type="PROSITE" id="PS00108">
    <property type="entry name" value="PROTEIN_KINASE_ST"/>
    <property type="match status" value="1"/>
</dbReference>
<keyword evidence="4" id="KW-0723">Serine/threonine-protein kinase</keyword>
<evidence type="ECO:0000259" key="18">
    <source>
        <dbReference type="PROSITE" id="PS50011"/>
    </source>
</evidence>
<comment type="catalytic activity">
    <reaction evidence="14">
        <text>L-threonyl-[protein] + ATP = O-phospho-L-threonyl-[protein] + ADP + H(+)</text>
        <dbReference type="Rhea" id="RHEA:46608"/>
        <dbReference type="Rhea" id="RHEA-COMP:11060"/>
        <dbReference type="Rhea" id="RHEA-COMP:11605"/>
        <dbReference type="ChEBI" id="CHEBI:15378"/>
        <dbReference type="ChEBI" id="CHEBI:30013"/>
        <dbReference type="ChEBI" id="CHEBI:30616"/>
        <dbReference type="ChEBI" id="CHEBI:61977"/>
        <dbReference type="ChEBI" id="CHEBI:456216"/>
        <dbReference type="EC" id="2.7.12.1"/>
    </reaction>
</comment>
<dbReference type="OrthoDB" id="122279at2759"/>
<dbReference type="GO" id="GO:0005524">
    <property type="term" value="F:ATP binding"/>
    <property type="evidence" value="ECO:0007669"/>
    <property type="project" value="UniProtKB-UniRule"/>
</dbReference>
<evidence type="ECO:0000256" key="3">
    <source>
        <dbReference type="ARBA" id="ARBA00022490"/>
    </source>
</evidence>
<dbReference type="SMART" id="SM00220">
    <property type="entry name" value="S_TKc"/>
    <property type="match status" value="1"/>
</dbReference>
<dbReference type="GO" id="GO:0044344">
    <property type="term" value="P:cellular response to fibroblast growth factor stimulus"/>
    <property type="evidence" value="ECO:0007669"/>
    <property type="project" value="TreeGrafter"/>
</dbReference>
<dbReference type="InterPro" id="IPR051302">
    <property type="entry name" value="Dual_SerThr-Tyr_Kinase"/>
</dbReference>
<keyword evidence="7" id="KW-0418">Kinase</keyword>
<feature type="binding site" evidence="16">
    <location>
        <position position="972"/>
    </location>
    <ligand>
        <name>ATP</name>
        <dbReference type="ChEBI" id="CHEBI:30616"/>
    </ligand>
</feature>
<comment type="caution">
    <text evidence="19">The sequence shown here is derived from an EMBL/GenBank/DDBJ whole genome shotgun (WGS) entry which is preliminary data.</text>
</comment>
<dbReference type="PROSITE" id="PS50011">
    <property type="entry name" value="PROTEIN_KINASE_DOM"/>
    <property type="match status" value="1"/>
</dbReference>
<keyword evidence="9" id="KW-0829">Tyrosine-protein kinase</keyword>
<sequence length="1237" mass="139148">MNNEEIVCNWITGQEFSAGTGSADGPAMAGAWRRVSARSRSLRGLLRDTERALRDVAEVLTYDPVISDVVQDISYQSSRPTALVILGTTSTARARLLHCLLGRRLLPEPLPRGCRWLHIQYGSHTQVHLILGNSEFELVEDLECNQRPWETLPLQDLLRQDQADLATMLEVEINNPLLKDGLRIIVPPYIDTETGDTDYIKLKEIHSELYQKRDQILKNYSPVYLYAVDRIGRNIFSDNISDSRIVARSEDDFWSTFNLYYMTRVGDSGDSVVCGDCGDGVVGDNCDDSEWKDFRGEPAVFTAENCLDFYQIKELNPNSQVFFVLFSDSTDILAEDKRKPEEVEQRLHLCVEATESTENRFNAEELPESDQVLIQDGVLRHKEESPEQNKPMFNRRLHEEQIAFMNELLDQWELIFRPPPKHHVKSQWAVLDDTEILRTAEQKANAPNSNDCNAYTGETLAKRRREDNDRALKNRPTFLNSVLKFATDCSQSHLLEHCTRLSEVHVKLLQQFILASFDMARELQVVPKKIQYVAKQEQQLYEVINEKFSQGEKKQELVQIMQEVLHEMRSEINNMDWSVDDLPCHQDKRFIISNSIFYSTRSSPAVSLQIGDRKNRTDLSDPIDSDRRDSSQSDVEEAVSYDSYNFDDYEIIQSNDESLSVSECYRRVKPKSDDATSLVSQIGMIRVENESEVFSLSGSGRGWAGTLDTSATNLTNVTNITNTTNLTTTTCTNNANISIKQASLDVQQTVLSKLSRKISLKLVNFVDCLKDTYFGTLQRCVQSLEGVCRAELGGRAASGAVRQLLGAARHVDLQPTACFSLLRTLLDALRSFLCKLRIVGGDAEDACCVLSPVWRRQVALHTIHSLSPQRLARIISGQILERLSVAHERYQCALSSLETALANRLHHTEDVKLAIRKKYAPAFARLCLESTSMCDLLMYGTPELGREIGRGQYGVVYAVRGSWAGHSPAAVKSVLPADERHYQELAMEFFYTRSIPSHPRIVRLLGSLVQRAGAGGAPGVLLVSARYARDLHAAVRTGLSFAARMRVACDIVDGIRYLHSLGLVHRDVKMKNVLLDAGGRGALCDLGFCAAEALMSGSVVGTPVHMAPELLAGDYDAAVDVYAFGILFWYVCAGNIKLPTAFEAFQNKEQLWSKVKRGLRPERLPHFTDECWEVMESCWASEPSQRALLGDVQPKLEKILEQALKDQENELCDTRNKVCNVSDDESLDMTGIHTNDT</sequence>
<evidence type="ECO:0000256" key="13">
    <source>
        <dbReference type="ARBA" id="ARBA00049003"/>
    </source>
</evidence>
<evidence type="ECO:0000256" key="7">
    <source>
        <dbReference type="ARBA" id="ARBA00022777"/>
    </source>
</evidence>
<reference evidence="19" key="1">
    <citation type="submission" date="2021-04" db="EMBL/GenBank/DDBJ databases">
        <authorList>
            <person name="Tunstrom K."/>
        </authorList>
    </citation>
    <scope>NUCLEOTIDE SEQUENCE</scope>
</reference>
<evidence type="ECO:0000256" key="1">
    <source>
        <dbReference type="ARBA" id="ARBA00004496"/>
    </source>
</evidence>
<feature type="domain" description="Protein kinase" evidence="18">
    <location>
        <begin position="942"/>
        <end position="1196"/>
    </location>
</feature>
<dbReference type="PANTHER" id="PTHR46392:SF1">
    <property type="entry name" value="DUAL SERINE_THREONINE AND TYROSINE PROTEIN KINASE"/>
    <property type="match status" value="1"/>
</dbReference>
<keyword evidence="20" id="KW-1185">Reference proteome</keyword>
<comment type="catalytic activity">
    <reaction evidence="13">
        <text>L-seryl-[protein] + ATP = O-phospho-L-seryl-[protein] + ADP + H(+)</text>
        <dbReference type="Rhea" id="RHEA:17989"/>
        <dbReference type="Rhea" id="RHEA-COMP:9863"/>
        <dbReference type="Rhea" id="RHEA-COMP:11604"/>
        <dbReference type="ChEBI" id="CHEBI:15378"/>
        <dbReference type="ChEBI" id="CHEBI:29999"/>
        <dbReference type="ChEBI" id="CHEBI:30616"/>
        <dbReference type="ChEBI" id="CHEBI:83421"/>
        <dbReference type="ChEBI" id="CHEBI:456216"/>
        <dbReference type="EC" id="2.7.12.1"/>
    </reaction>
</comment>
<keyword evidence="3" id="KW-0963">Cytoplasm</keyword>
<dbReference type="InterPro" id="IPR017441">
    <property type="entry name" value="Protein_kinase_ATP_BS"/>
</dbReference>
<proteinExistence type="predicted"/>
<dbReference type="InterPro" id="IPR000719">
    <property type="entry name" value="Prot_kinase_dom"/>
</dbReference>
<organism evidence="19 20">
    <name type="scientific">Parnassius apollo</name>
    <name type="common">Apollo butterfly</name>
    <name type="synonym">Papilio apollo</name>
    <dbReference type="NCBI Taxonomy" id="110799"/>
    <lineage>
        <taxon>Eukaryota</taxon>
        <taxon>Metazoa</taxon>
        <taxon>Ecdysozoa</taxon>
        <taxon>Arthropoda</taxon>
        <taxon>Hexapoda</taxon>
        <taxon>Insecta</taxon>
        <taxon>Pterygota</taxon>
        <taxon>Neoptera</taxon>
        <taxon>Endopterygota</taxon>
        <taxon>Lepidoptera</taxon>
        <taxon>Glossata</taxon>
        <taxon>Ditrysia</taxon>
        <taxon>Papilionoidea</taxon>
        <taxon>Papilionidae</taxon>
        <taxon>Parnassiinae</taxon>
        <taxon>Parnassini</taxon>
        <taxon>Parnassius</taxon>
        <taxon>Parnassius</taxon>
    </lineage>
</organism>
<gene>
    <name evidence="19" type="ORF">PAPOLLO_LOCUS17074</name>
</gene>
<evidence type="ECO:0000256" key="11">
    <source>
        <dbReference type="ARBA" id="ARBA00041268"/>
    </source>
</evidence>
<dbReference type="GO" id="GO:0004712">
    <property type="term" value="F:protein serine/threonine/tyrosine kinase activity"/>
    <property type="evidence" value="ECO:0007669"/>
    <property type="project" value="UniProtKB-EC"/>
</dbReference>
<name>A0A8S3XK16_PARAO</name>
<dbReference type="GO" id="GO:0005737">
    <property type="term" value="C:cytoplasm"/>
    <property type="evidence" value="ECO:0007669"/>
    <property type="project" value="UniProtKB-SubCell"/>
</dbReference>
<accession>A0A8S3XK16</accession>
<dbReference type="GO" id="GO:0004674">
    <property type="term" value="F:protein serine/threonine kinase activity"/>
    <property type="evidence" value="ECO:0007669"/>
    <property type="project" value="UniProtKB-KW"/>
</dbReference>
<dbReference type="GO" id="GO:0070374">
    <property type="term" value="P:positive regulation of ERK1 and ERK2 cascade"/>
    <property type="evidence" value="ECO:0007669"/>
    <property type="project" value="TreeGrafter"/>
</dbReference>
<dbReference type="EMBL" id="CAJQZP010001131">
    <property type="protein sequence ID" value="CAG5019502.1"/>
    <property type="molecule type" value="Genomic_DNA"/>
</dbReference>
<evidence type="ECO:0000256" key="8">
    <source>
        <dbReference type="ARBA" id="ARBA00022840"/>
    </source>
</evidence>
<comment type="catalytic activity">
    <reaction evidence="15">
        <text>L-tyrosyl-[protein] + ATP = O-phospho-L-tyrosyl-[protein] + ADP + H(+)</text>
        <dbReference type="Rhea" id="RHEA:10596"/>
        <dbReference type="Rhea" id="RHEA-COMP:10136"/>
        <dbReference type="Rhea" id="RHEA-COMP:20101"/>
        <dbReference type="ChEBI" id="CHEBI:15378"/>
        <dbReference type="ChEBI" id="CHEBI:30616"/>
        <dbReference type="ChEBI" id="CHEBI:46858"/>
        <dbReference type="ChEBI" id="CHEBI:61978"/>
        <dbReference type="ChEBI" id="CHEBI:456216"/>
        <dbReference type="EC" id="2.7.12.1"/>
    </reaction>
</comment>
<comment type="subcellular location">
    <subcellularLocation>
        <location evidence="1">Cytoplasm</location>
    </subcellularLocation>
</comment>
<evidence type="ECO:0000313" key="20">
    <source>
        <dbReference type="Proteomes" id="UP000691718"/>
    </source>
</evidence>
<dbReference type="Proteomes" id="UP000691718">
    <property type="component" value="Unassembled WGS sequence"/>
</dbReference>
<evidence type="ECO:0000256" key="17">
    <source>
        <dbReference type="SAM" id="MobiDB-lite"/>
    </source>
</evidence>
<dbReference type="PANTHER" id="PTHR46392">
    <property type="entry name" value="DUAL SERINE/THREONINE AND TYROSINE PROTEIN KINASE"/>
    <property type="match status" value="1"/>
</dbReference>
<dbReference type="InterPro" id="IPR008271">
    <property type="entry name" value="Ser/Thr_kinase_AS"/>
</dbReference>
<feature type="region of interest" description="Disordered" evidence="17">
    <location>
        <begin position="609"/>
        <end position="637"/>
    </location>
</feature>
<dbReference type="Pfam" id="PF00069">
    <property type="entry name" value="Pkinase"/>
    <property type="match status" value="1"/>
</dbReference>